<organism evidence="3 4">
    <name type="scientific">Ustilago trichophora</name>
    <dbReference type="NCBI Taxonomy" id="86804"/>
    <lineage>
        <taxon>Eukaryota</taxon>
        <taxon>Fungi</taxon>
        <taxon>Dikarya</taxon>
        <taxon>Basidiomycota</taxon>
        <taxon>Ustilaginomycotina</taxon>
        <taxon>Ustilaginomycetes</taxon>
        <taxon>Ustilaginales</taxon>
        <taxon>Ustilaginaceae</taxon>
        <taxon>Ustilago</taxon>
    </lineage>
</organism>
<dbReference type="OrthoDB" id="2553688at2759"/>
<evidence type="ECO:0000313" key="4">
    <source>
        <dbReference type="Proteomes" id="UP000324022"/>
    </source>
</evidence>
<feature type="signal peptide" evidence="2">
    <location>
        <begin position="1"/>
        <end position="19"/>
    </location>
</feature>
<sequence length="318" mass="36720">MRFYAILTIFFLTIGLARSEDKRSKESVPPPAGRALLYRSANLQDYDYPAWARADFDTRLHRHKTLSILGPPGFWTEPSLRAHYRETLRLRYHPDLFPRPPPFEDWLKEQKLIRAIALHSDSIKLETGRPNVKQEALMLHEMHLGELTFLLRQTQIAAAIRYAKLSEAWLRFEKAMYRYWGSFLAVSQGEVTDAHWRELLSYLNSLTKEGQEDERLLMKIGPEKMALLRDAQLGQRVGGKGDWRQIMVEEGEGQSSSLRREQSEPGMSSTLSQPRGELRAGLQSSTPRRWPHTPQLPSGSEGESVERLREVFTKDLHI</sequence>
<feature type="chain" id="PRO_5022671477" description="J domain-containing protein" evidence="2">
    <location>
        <begin position="20"/>
        <end position="318"/>
    </location>
</feature>
<protein>
    <recommendedName>
        <fullName evidence="5">J domain-containing protein</fullName>
    </recommendedName>
</protein>
<proteinExistence type="predicted"/>
<evidence type="ECO:0000256" key="1">
    <source>
        <dbReference type="SAM" id="MobiDB-lite"/>
    </source>
</evidence>
<keyword evidence="4" id="KW-1185">Reference proteome</keyword>
<evidence type="ECO:0000313" key="3">
    <source>
        <dbReference type="EMBL" id="SPO29393.1"/>
    </source>
</evidence>
<name>A0A5C3EFJ8_9BASI</name>
<evidence type="ECO:0008006" key="5">
    <source>
        <dbReference type="Google" id="ProtNLM"/>
    </source>
</evidence>
<dbReference type="EMBL" id="OOIN01000028">
    <property type="protein sequence ID" value="SPO29393.1"/>
    <property type="molecule type" value="Genomic_DNA"/>
</dbReference>
<accession>A0A5C3EFJ8</accession>
<dbReference type="Proteomes" id="UP000324022">
    <property type="component" value="Unassembled WGS sequence"/>
</dbReference>
<evidence type="ECO:0000256" key="2">
    <source>
        <dbReference type="SAM" id="SignalP"/>
    </source>
</evidence>
<dbReference type="AlphaFoldDB" id="A0A5C3EFJ8"/>
<feature type="region of interest" description="Disordered" evidence="1">
    <location>
        <begin position="250"/>
        <end position="318"/>
    </location>
</feature>
<keyword evidence="2" id="KW-0732">Signal</keyword>
<reference evidence="3 4" key="1">
    <citation type="submission" date="2018-03" db="EMBL/GenBank/DDBJ databases">
        <authorList>
            <person name="Guldener U."/>
        </authorList>
    </citation>
    <scope>NUCLEOTIDE SEQUENCE [LARGE SCALE GENOMIC DNA]</scope>
    <source>
        <strain evidence="3 4">NBRC100155</strain>
    </source>
</reference>
<feature type="compositionally biased region" description="Basic and acidic residues" evidence="1">
    <location>
        <begin position="304"/>
        <end position="318"/>
    </location>
</feature>
<gene>
    <name evidence="3" type="ORF">UTRI_04878_B</name>
</gene>